<sequence>MDGGYRVGRLPAEAELWAPCGAFDPAALPAAWAALEEAPIDKFPWDENGYRPPAAARVGWNERGLHVLLYADEPRIRAEVTDCGGPACQDSCLEFFLAPNPQRPAWYWNIECTPRPAVHWGEGEGRHGRTVFRTIPEGVRLSVSRHEGRWWAVRYTLPADLLARSFGVTLTPGLTMRGNFYKCGDRTEKAHYGMWRAYDRAVVPKPDFHRPELFAPLTLA</sequence>
<dbReference type="Pfam" id="PF16011">
    <property type="entry name" value="CBM9_2"/>
    <property type="match status" value="1"/>
</dbReference>
<dbReference type="Proteomes" id="UP000886819">
    <property type="component" value="Unassembled WGS sequence"/>
</dbReference>
<evidence type="ECO:0000313" key="2">
    <source>
        <dbReference type="EMBL" id="HIQ62281.1"/>
    </source>
</evidence>
<protein>
    <submittedName>
        <fullName evidence="2">Carbohydrate-binding family 9-like protein</fullName>
    </submittedName>
</protein>
<evidence type="ECO:0000313" key="3">
    <source>
        <dbReference type="Proteomes" id="UP000886819"/>
    </source>
</evidence>
<name>A0A9D0YVR6_9FIRM</name>
<accession>A0A9D0YVR6</accession>
<dbReference type="AlphaFoldDB" id="A0A9D0YVR6"/>
<gene>
    <name evidence="2" type="ORF">IAA66_01680</name>
</gene>
<dbReference type="GO" id="GO:0016052">
    <property type="term" value="P:carbohydrate catabolic process"/>
    <property type="evidence" value="ECO:0007669"/>
    <property type="project" value="InterPro"/>
</dbReference>
<dbReference type="SUPFAM" id="SSF49344">
    <property type="entry name" value="CBD9-like"/>
    <property type="match status" value="1"/>
</dbReference>
<comment type="caution">
    <text evidence="2">The sequence shown here is derived from an EMBL/GenBank/DDBJ whole genome shotgun (WGS) entry which is preliminary data.</text>
</comment>
<reference evidence="2" key="1">
    <citation type="submission" date="2020-10" db="EMBL/GenBank/DDBJ databases">
        <authorList>
            <person name="Gilroy R."/>
        </authorList>
    </citation>
    <scope>NUCLEOTIDE SEQUENCE</scope>
    <source>
        <strain evidence="2">ChiHile30-977</strain>
    </source>
</reference>
<dbReference type="Gene3D" id="2.60.40.1190">
    <property type="match status" value="1"/>
</dbReference>
<dbReference type="GO" id="GO:0004553">
    <property type="term" value="F:hydrolase activity, hydrolyzing O-glycosyl compounds"/>
    <property type="evidence" value="ECO:0007669"/>
    <property type="project" value="InterPro"/>
</dbReference>
<dbReference type="EMBL" id="DVFI01000025">
    <property type="protein sequence ID" value="HIQ62281.1"/>
    <property type="molecule type" value="Genomic_DNA"/>
</dbReference>
<dbReference type="CDD" id="cd09620">
    <property type="entry name" value="CBM9_like_3"/>
    <property type="match status" value="1"/>
</dbReference>
<proteinExistence type="predicted"/>
<dbReference type="InterPro" id="IPR010502">
    <property type="entry name" value="Carb-bd_dom_fam9"/>
</dbReference>
<organism evidence="2 3">
    <name type="scientific">Candidatus Avichristensenella intestinipullorum</name>
    <dbReference type="NCBI Taxonomy" id="2840693"/>
    <lineage>
        <taxon>Bacteria</taxon>
        <taxon>Bacillati</taxon>
        <taxon>Bacillota</taxon>
        <taxon>Clostridia</taxon>
        <taxon>Candidatus Avichristensenella</taxon>
    </lineage>
</organism>
<evidence type="ECO:0000259" key="1">
    <source>
        <dbReference type="Pfam" id="PF16011"/>
    </source>
</evidence>
<feature type="domain" description="Carbohydrate-binding" evidence="1">
    <location>
        <begin position="34"/>
        <end position="218"/>
    </location>
</feature>
<dbReference type="GO" id="GO:0030246">
    <property type="term" value="F:carbohydrate binding"/>
    <property type="evidence" value="ECO:0007669"/>
    <property type="project" value="InterPro"/>
</dbReference>
<reference evidence="2" key="2">
    <citation type="journal article" date="2021" name="PeerJ">
        <title>Extensive microbial diversity within the chicken gut microbiome revealed by metagenomics and culture.</title>
        <authorList>
            <person name="Gilroy R."/>
            <person name="Ravi A."/>
            <person name="Getino M."/>
            <person name="Pursley I."/>
            <person name="Horton D.L."/>
            <person name="Alikhan N.F."/>
            <person name="Baker D."/>
            <person name="Gharbi K."/>
            <person name="Hall N."/>
            <person name="Watson M."/>
            <person name="Adriaenssens E.M."/>
            <person name="Foster-Nyarko E."/>
            <person name="Jarju S."/>
            <person name="Secka A."/>
            <person name="Antonio M."/>
            <person name="Oren A."/>
            <person name="Chaudhuri R.R."/>
            <person name="La Ragione R."/>
            <person name="Hildebrand F."/>
            <person name="Pallen M.J."/>
        </authorList>
    </citation>
    <scope>NUCLEOTIDE SEQUENCE</scope>
    <source>
        <strain evidence="2">ChiHile30-977</strain>
    </source>
</reference>